<accession>A0ABD5NJI1</accession>
<dbReference type="EMBL" id="JBHSAQ010000001">
    <property type="protein sequence ID" value="MFC3956920.1"/>
    <property type="molecule type" value="Genomic_DNA"/>
</dbReference>
<dbReference type="InterPro" id="IPR051319">
    <property type="entry name" value="Oligoribo/pAp-PDE_c-di-AMP_PDE"/>
</dbReference>
<evidence type="ECO:0000259" key="2">
    <source>
        <dbReference type="Pfam" id="PF02254"/>
    </source>
</evidence>
<dbReference type="Gene3D" id="3.40.50.720">
    <property type="entry name" value="NAD(P)-binding Rossmann-like Domain"/>
    <property type="match status" value="1"/>
</dbReference>
<dbReference type="AlphaFoldDB" id="A0ABD5NJI1"/>
<feature type="domain" description="DHHA1" evidence="3">
    <location>
        <begin position="356"/>
        <end position="435"/>
    </location>
</feature>
<keyword evidence="5" id="KW-1185">Reference proteome</keyword>
<comment type="caution">
    <text evidence="4">The sequence shown here is derived from an EMBL/GenBank/DDBJ whole genome shotgun (WGS) entry which is preliminary data.</text>
</comment>
<dbReference type="InterPro" id="IPR036291">
    <property type="entry name" value="NAD(P)-bd_dom_sf"/>
</dbReference>
<dbReference type="Pfam" id="PF02272">
    <property type="entry name" value="DHHA1"/>
    <property type="match status" value="1"/>
</dbReference>
<dbReference type="Gene3D" id="3.90.1640.10">
    <property type="entry name" value="inorganic pyrophosphatase (n-terminal core)"/>
    <property type="match status" value="1"/>
</dbReference>
<dbReference type="GeneID" id="73904918"/>
<dbReference type="SUPFAM" id="SSF51735">
    <property type="entry name" value="NAD(P)-binding Rossmann-fold domains"/>
    <property type="match status" value="1"/>
</dbReference>
<evidence type="ECO:0000259" key="1">
    <source>
        <dbReference type="Pfam" id="PF01368"/>
    </source>
</evidence>
<name>A0ABD5NJI1_9EURY</name>
<dbReference type="InterPro" id="IPR038763">
    <property type="entry name" value="DHH_sf"/>
</dbReference>
<dbReference type="Pfam" id="PF01368">
    <property type="entry name" value="DHH"/>
    <property type="match status" value="1"/>
</dbReference>
<sequence length="511" mass="54568">MGRRLVLGCGDVGERLVETLRAGSASIHCLTGNRRTAERLRDRGVPATVADPTDPDALAGLDVPTSVVVAGDRGDENLTATVLARERFPNARLVAYTGPAPTREAIDRFRDVADDVIEPTEAIADRVLAAGANPEVALARRLRRTLTAIDGRLAVVTHDNPDPDAIASAVALVDLAASVDVEADACYYGEISHQENRAMINVLDLDLTLCERPEAIENYDAVALVDHSRPGINDGLPVDMDVDIVIDHHPPRGPIAGAFVDIRHEAGATSTVLTEYVDRFGVPFDRTTATALLFGIRIDTNDFTRETSALDFRAAATLNPHVDRSLLDRIEQPTVDGETLDTVARTIKNRHTYGDVVVSSAGQIASRDSLPQAADRLLSMEGIETTLVYGFMDEMVFLSARSRDDELDLGEVVRDAFEPIGNAGGHADMAGAQLEIGVLGSGDPDDEDDGAPDHTAVILSAVEDVVENRFIEAIDSLPDAPTGGYTRESELLFDPARTGVVAGPDEGEGST</sequence>
<evidence type="ECO:0000259" key="3">
    <source>
        <dbReference type="Pfam" id="PF02272"/>
    </source>
</evidence>
<evidence type="ECO:0000313" key="4">
    <source>
        <dbReference type="EMBL" id="MFC3956920.1"/>
    </source>
</evidence>
<feature type="domain" description="DDH" evidence="1">
    <location>
        <begin position="154"/>
        <end position="296"/>
    </location>
</feature>
<feature type="domain" description="RCK N-terminal" evidence="2">
    <location>
        <begin position="5"/>
        <end position="98"/>
    </location>
</feature>
<dbReference type="InterPro" id="IPR003156">
    <property type="entry name" value="DHHA1_dom"/>
</dbReference>
<dbReference type="Pfam" id="PF02254">
    <property type="entry name" value="TrkA_N"/>
    <property type="match status" value="1"/>
</dbReference>
<proteinExistence type="predicted"/>
<reference evidence="4 5" key="1">
    <citation type="journal article" date="2019" name="Int. J. Syst. Evol. Microbiol.">
        <title>The Global Catalogue of Microorganisms (GCM) 10K type strain sequencing project: providing services to taxonomists for standard genome sequencing and annotation.</title>
        <authorList>
            <consortium name="The Broad Institute Genomics Platform"/>
            <consortium name="The Broad Institute Genome Sequencing Center for Infectious Disease"/>
            <person name="Wu L."/>
            <person name="Ma J."/>
        </authorList>
    </citation>
    <scope>NUCLEOTIDE SEQUENCE [LARGE SCALE GENOMIC DNA]</scope>
    <source>
        <strain evidence="4 5">IBRC-M 10256</strain>
    </source>
</reference>
<dbReference type="InterPro" id="IPR003148">
    <property type="entry name" value="RCK_N"/>
</dbReference>
<dbReference type="PANTHER" id="PTHR47618">
    <property type="entry name" value="BIFUNCTIONAL OLIGORIBONUCLEASE AND PAP PHOSPHATASE NRNA"/>
    <property type="match status" value="1"/>
</dbReference>
<evidence type="ECO:0000313" key="5">
    <source>
        <dbReference type="Proteomes" id="UP001595846"/>
    </source>
</evidence>
<dbReference type="RefSeq" id="WP_256532142.1">
    <property type="nucleotide sequence ID" value="NZ_CP101824.1"/>
</dbReference>
<organism evidence="4 5">
    <name type="scientific">Halovivax cerinus</name>
    <dbReference type="NCBI Taxonomy" id="1487865"/>
    <lineage>
        <taxon>Archaea</taxon>
        <taxon>Methanobacteriati</taxon>
        <taxon>Methanobacteriota</taxon>
        <taxon>Stenosarchaea group</taxon>
        <taxon>Halobacteria</taxon>
        <taxon>Halobacteriales</taxon>
        <taxon>Natrialbaceae</taxon>
        <taxon>Halovivax</taxon>
    </lineage>
</organism>
<dbReference type="InterPro" id="IPR001667">
    <property type="entry name" value="DDH_dom"/>
</dbReference>
<gene>
    <name evidence="4" type="ORF">ACFOUR_00845</name>
</gene>
<dbReference type="PANTHER" id="PTHR47618:SF1">
    <property type="entry name" value="BIFUNCTIONAL OLIGORIBONUCLEASE AND PAP PHOSPHATASE NRNA"/>
    <property type="match status" value="1"/>
</dbReference>
<dbReference type="SUPFAM" id="SSF64182">
    <property type="entry name" value="DHH phosphoesterases"/>
    <property type="match status" value="1"/>
</dbReference>
<dbReference type="Proteomes" id="UP001595846">
    <property type="component" value="Unassembled WGS sequence"/>
</dbReference>
<protein>
    <submittedName>
        <fullName evidence="4">DHH family phosphoesterase</fullName>
    </submittedName>
</protein>